<keyword evidence="2" id="KW-1185">Reference proteome</keyword>
<dbReference type="AlphaFoldDB" id="A0A1I1KDT6"/>
<name>A0A1I1KDT6_9RHOB</name>
<dbReference type="SUPFAM" id="SSF55816">
    <property type="entry name" value="5'-nucleotidase (syn. UDP-sugar hydrolase), C-terminal domain"/>
    <property type="match status" value="1"/>
</dbReference>
<accession>A0A1I1KDT6</accession>
<organism evidence="1 2">
    <name type="scientific">Pseudooceanicola nitratireducens</name>
    <dbReference type="NCBI Taxonomy" id="517719"/>
    <lineage>
        <taxon>Bacteria</taxon>
        <taxon>Pseudomonadati</taxon>
        <taxon>Pseudomonadota</taxon>
        <taxon>Alphaproteobacteria</taxon>
        <taxon>Rhodobacterales</taxon>
        <taxon>Paracoccaceae</taxon>
        <taxon>Pseudooceanicola</taxon>
    </lineage>
</organism>
<protein>
    <recommendedName>
        <fullName evidence="3">5'-nucleotidase, C-terminal domain</fullName>
    </recommendedName>
</protein>
<evidence type="ECO:0000313" key="2">
    <source>
        <dbReference type="Proteomes" id="UP000231644"/>
    </source>
</evidence>
<dbReference type="GO" id="GO:0009166">
    <property type="term" value="P:nucleotide catabolic process"/>
    <property type="evidence" value="ECO:0007669"/>
    <property type="project" value="InterPro"/>
</dbReference>
<reference evidence="1 2" key="1">
    <citation type="submission" date="2016-10" db="EMBL/GenBank/DDBJ databases">
        <authorList>
            <person name="de Groot N.N."/>
        </authorList>
    </citation>
    <scope>NUCLEOTIDE SEQUENCE [LARGE SCALE GENOMIC DNA]</scope>
    <source>
        <strain evidence="1 2">DSM 29619</strain>
    </source>
</reference>
<proteinExistence type="predicted"/>
<dbReference type="InterPro" id="IPR036907">
    <property type="entry name" value="5'-Nucleotdase_C_sf"/>
</dbReference>
<dbReference type="Gene3D" id="3.90.780.10">
    <property type="entry name" value="5'-Nucleotidase, C-terminal domain"/>
    <property type="match status" value="1"/>
</dbReference>
<dbReference type="STRING" id="517719.SAMN05421762_1446"/>
<sequence>MGRRFFSNFHRTSAEIQILALVFNRSRNGGDGYAMFKGASNAYDFGPDLADVTAEYLAANAPYTPYTDGRITKK</sequence>
<dbReference type="GO" id="GO:0016787">
    <property type="term" value="F:hydrolase activity"/>
    <property type="evidence" value="ECO:0007669"/>
    <property type="project" value="InterPro"/>
</dbReference>
<evidence type="ECO:0008006" key="3">
    <source>
        <dbReference type="Google" id="ProtNLM"/>
    </source>
</evidence>
<evidence type="ECO:0000313" key="1">
    <source>
        <dbReference type="EMBL" id="SFC59019.1"/>
    </source>
</evidence>
<gene>
    <name evidence="1" type="ORF">SAMN05421762_1446</name>
</gene>
<dbReference type="Proteomes" id="UP000231644">
    <property type="component" value="Unassembled WGS sequence"/>
</dbReference>
<dbReference type="EMBL" id="FOLX01000001">
    <property type="protein sequence ID" value="SFC59019.1"/>
    <property type="molecule type" value="Genomic_DNA"/>
</dbReference>